<evidence type="ECO:0000256" key="12">
    <source>
        <dbReference type="ARBA" id="ARBA00022989"/>
    </source>
</evidence>
<dbReference type="SUPFAM" id="SSF158472">
    <property type="entry name" value="HAMP domain-like"/>
    <property type="match status" value="1"/>
</dbReference>
<dbReference type="InterPro" id="IPR003660">
    <property type="entry name" value="HAMP_dom"/>
</dbReference>
<dbReference type="PROSITE" id="PS50885">
    <property type="entry name" value="HAMP"/>
    <property type="match status" value="1"/>
</dbReference>
<evidence type="ECO:0000256" key="7">
    <source>
        <dbReference type="ARBA" id="ARBA00022679"/>
    </source>
</evidence>
<evidence type="ECO:0000313" key="19">
    <source>
        <dbReference type="Proteomes" id="UP001064262"/>
    </source>
</evidence>
<evidence type="ECO:0000256" key="14">
    <source>
        <dbReference type="ARBA" id="ARBA00023136"/>
    </source>
</evidence>
<evidence type="ECO:0000256" key="9">
    <source>
        <dbReference type="ARBA" id="ARBA00022741"/>
    </source>
</evidence>
<evidence type="ECO:0000256" key="13">
    <source>
        <dbReference type="ARBA" id="ARBA00023012"/>
    </source>
</evidence>
<keyword evidence="8" id="KW-0812">Transmembrane</keyword>
<dbReference type="GO" id="GO:0000155">
    <property type="term" value="F:phosphorelay sensor kinase activity"/>
    <property type="evidence" value="ECO:0007669"/>
    <property type="project" value="InterPro"/>
</dbReference>
<evidence type="ECO:0000256" key="5">
    <source>
        <dbReference type="ARBA" id="ARBA00022519"/>
    </source>
</evidence>
<sequence>MTWLQKRLPKRMANQLVLLLVLALLLTNIIAIVAIQLTGALIHPVSRAHALERLSIAYQAAQRLAPADTEPLLQAINTRDARFWIAARPDVPAFPMRSEEQRLAADLASLLPATDNIMMQLERTDGGVAREHLFRAAGWQPLRLRTSVELPDGRYLNGVQHPMQAYEWRRLLAYALPVTSVPVLLMVMFFIRRVVHPVKTLAEATERVSRGEWIKPLPLRGPQEARELTQAFNLMQERLARHVEGRTRMLAAVSHDLNTPITELRLTVELMAEGPDRDDMLESLQELSSMVSETLKFVRGDALQEQTSSLSVSRLLDDLARRYRTLGQPVTWQGGEATEIRCRPLSLKRALTNLIDNALMYAGDATLSLHQQAGGVRIEVLDHGPGIAPASLAQAFEPFVQLSHMKVREDTGAGGGLGLGLSIARATVHAHGGELILENRPPAGLCAIVILPEGQKVMVLPNQKVRP</sequence>
<reference evidence="18" key="1">
    <citation type="submission" date="2022-09" db="EMBL/GenBank/DDBJ databases">
        <title>Winslowiella arboricola sp. nov., isolated from bleeding cankers on broadleaf hosts.</title>
        <authorList>
            <person name="Brady C."/>
            <person name="Kaur S."/>
            <person name="Crampton B."/>
            <person name="Maddock D."/>
            <person name="Arnold D."/>
            <person name="Denman S."/>
        </authorList>
    </citation>
    <scope>NUCLEOTIDE SEQUENCE</scope>
    <source>
        <strain evidence="18">BAC 15a-03b</strain>
    </source>
</reference>
<evidence type="ECO:0000256" key="6">
    <source>
        <dbReference type="ARBA" id="ARBA00022553"/>
    </source>
</evidence>
<evidence type="ECO:0000259" key="16">
    <source>
        <dbReference type="PROSITE" id="PS50109"/>
    </source>
</evidence>
<dbReference type="CDD" id="cd06225">
    <property type="entry name" value="HAMP"/>
    <property type="match status" value="1"/>
</dbReference>
<proteinExistence type="predicted"/>
<protein>
    <recommendedName>
        <fullName evidence="15">Sensor histidine kinase EnvZ</fullName>
        <ecNumber evidence="3">2.7.13.3</ecNumber>
    </recommendedName>
</protein>
<dbReference type="CDD" id="cd00082">
    <property type="entry name" value="HisKA"/>
    <property type="match status" value="1"/>
</dbReference>
<organism evidence="18 19">
    <name type="scientific">Winslowiella arboricola</name>
    <dbReference type="NCBI Taxonomy" id="2978220"/>
    <lineage>
        <taxon>Bacteria</taxon>
        <taxon>Pseudomonadati</taxon>
        <taxon>Pseudomonadota</taxon>
        <taxon>Gammaproteobacteria</taxon>
        <taxon>Enterobacterales</taxon>
        <taxon>Erwiniaceae</taxon>
        <taxon>Winslowiella</taxon>
    </lineage>
</organism>
<dbReference type="PROSITE" id="PS50109">
    <property type="entry name" value="HIS_KIN"/>
    <property type="match status" value="1"/>
</dbReference>
<dbReference type="SUPFAM" id="SSF55874">
    <property type="entry name" value="ATPase domain of HSP90 chaperone/DNA topoisomerase II/histidine kinase"/>
    <property type="match status" value="1"/>
</dbReference>
<dbReference type="SMART" id="SM00388">
    <property type="entry name" value="HisKA"/>
    <property type="match status" value="1"/>
</dbReference>
<evidence type="ECO:0000256" key="3">
    <source>
        <dbReference type="ARBA" id="ARBA00012438"/>
    </source>
</evidence>
<evidence type="ECO:0000256" key="1">
    <source>
        <dbReference type="ARBA" id="ARBA00000085"/>
    </source>
</evidence>
<dbReference type="InterPro" id="IPR036890">
    <property type="entry name" value="HATPase_C_sf"/>
</dbReference>
<dbReference type="PRINTS" id="PR00344">
    <property type="entry name" value="BCTRLSENSOR"/>
</dbReference>
<dbReference type="GO" id="GO:0005886">
    <property type="term" value="C:plasma membrane"/>
    <property type="evidence" value="ECO:0007669"/>
    <property type="project" value="UniProtKB-SubCell"/>
</dbReference>
<dbReference type="InterPro" id="IPR004358">
    <property type="entry name" value="Sig_transdc_His_kin-like_C"/>
</dbReference>
<evidence type="ECO:0000256" key="15">
    <source>
        <dbReference type="ARBA" id="ARBA00041011"/>
    </source>
</evidence>
<dbReference type="InterPro" id="IPR005467">
    <property type="entry name" value="His_kinase_dom"/>
</dbReference>
<evidence type="ECO:0000313" key="18">
    <source>
        <dbReference type="EMBL" id="MCU5779041.1"/>
    </source>
</evidence>
<evidence type="ECO:0000256" key="8">
    <source>
        <dbReference type="ARBA" id="ARBA00022692"/>
    </source>
</evidence>
<keyword evidence="14" id="KW-0472">Membrane</keyword>
<feature type="domain" description="HAMP" evidence="17">
    <location>
        <begin position="192"/>
        <end position="244"/>
    </location>
</feature>
<dbReference type="Gene3D" id="3.30.565.10">
    <property type="entry name" value="Histidine kinase-like ATPase, C-terminal domain"/>
    <property type="match status" value="1"/>
</dbReference>
<keyword evidence="6" id="KW-0597">Phosphoprotein</keyword>
<dbReference type="CDD" id="cd00075">
    <property type="entry name" value="HATPase"/>
    <property type="match status" value="1"/>
</dbReference>
<keyword evidence="13" id="KW-0902">Two-component regulatory system</keyword>
<dbReference type="SMART" id="SM00387">
    <property type="entry name" value="HATPase_c"/>
    <property type="match status" value="1"/>
</dbReference>
<gene>
    <name evidence="18" type="ORF">N5923_16265</name>
</gene>
<keyword evidence="9" id="KW-0547">Nucleotide-binding</keyword>
<dbReference type="InterPro" id="IPR036097">
    <property type="entry name" value="HisK_dim/P_sf"/>
</dbReference>
<keyword evidence="10" id="KW-0418">Kinase</keyword>
<dbReference type="InterPro" id="IPR003594">
    <property type="entry name" value="HATPase_dom"/>
</dbReference>
<dbReference type="SUPFAM" id="SSF47384">
    <property type="entry name" value="Homodimeric domain of signal transducing histidine kinase"/>
    <property type="match status" value="1"/>
</dbReference>
<dbReference type="InterPro" id="IPR003661">
    <property type="entry name" value="HisK_dim/P_dom"/>
</dbReference>
<dbReference type="RefSeq" id="WP_267141911.1">
    <property type="nucleotide sequence ID" value="NZ_JAODIL010000064.1"/>
</dbReference>
<accession>A0A9J6PL45</accession>
<dbReference type="PANTHER" id="PTHR44936">
    <property type="entry name" value="SENSOR PROTEIN CREC"/>
    <property type="match status" value="1"/>
</dbReference>
<dbReference type="AlphaFoldDB" id="A0A9J6PL45"/>
<dbReference type="Pfam" id="PF02518">
    <property type="entry name" value="HATPase_c"/>
    <property type="match status" value="1"/>
</dbReference>
<dbReference type="EC" id="2.7.13.3" evidence="3"/>
<evidence type="ECO:0000259" key="17">
    <source>
        <dbReference type="PROSITE" id="PS50885"/>
    </source>
</evidence>
<comment type="catalytic activity">
    <reaction evidence="1">
        <text>ATP + protein L-histidine = ADP + protein N-phospho-L-histidine.</text>
        <dbReference type="EC" id="2.7.13.3"/>
    </reaction>
</comment>
<evidence type="ECO:0000256" key="2">
    <source>
        <dbReference type="ARBA" id="ARBA00004429"/>
    </source>
</evidence>
<evidence type="ECO:0000256" key="4">
    <source>
        <dbReference type="ARBA" id="ARBA00022475"/>
    </source>
</evidence>
<keyword evidence="4" id="KW-1003">Cell membrane</keyword>
<dbReference type="PANTHER" id="PTHR44936:SF5">
    <property type="entry name" value="SENSOR HISTIDINE KINASE ENVZ"/>
    <property type="match status" value="1"/>
</dbReference>
<dbReference type="SMART" id="SM00304">
    <property type="entry name" value="HAMP"/>
    <property type="match status" value="1"/>
</dbReference>
<dbReference type="InterPro" id="IPR050980">
    <property type="entry name" value="2C_sensor_his_kinase"/>
</dbReference>
<keyword evidence="12" id="KW-1133">Transmembrane helix</keyword>
<dbReference type="Proteomes" id="UP001064262">
    <property type="component" value="Unassembled WGS sequence"/>
</dbReference>
<name>A0A9J6PL45_9GAMM</name>
<evidence type="ECO:0000256" key="10">
    <source>
        <dbReference type="ARBA" id="ARBA00022777"/>
    </source>
</evidence>
<dbReference type="GO" id="GO:0005524">
    <property type="term" value="F:ATP binding"/>
    <property type="evidence" value="ECO:0007669"/>
    <property type="project" value="UniProtKB-KW"/>
</dbReference>
<keyword evidence="11 18" id="KW-0067">ATP-binding</keyword>
<keyword evidence="19" id="KW-1185">Reference proteome</keyword>
<comment type="caution">
    <text evidence="18">The sequence shown here is derived from an EMBL/GenBank/DDBJ whole genome shotgun (WGS) entry which is preliminary data.</text>
</comment>
<feature type="domain" description="Histidine kinase" evidence="16">
    <location>
        <begin position="252"/>
        <end position="455"/>
    </location>
</feature>
<comment type="subcellular location">
    <subcellularLocation>
        <location evidence="2">Cell inner membrane</location>
        <topology evidence="2">Multi-pass membrane protein</topology>
    </subcellularLocation>
</comment>
<dbReference type="EMBL" id="JAODIM010000042">
    <property type="protein sequence ID" value="MCU5779041.1"/>
    <property type="molecule type" value="Genomic_DNA"/>
</dbReference>
<keyword evidence="7" id="KW-0808">Transferase</keyword>
<keyword evidence="5" id="KW-0997">Cell inner membrane</keyword>
<dbReference type="Pfam" id="PF00512">
    <property type="entry name" value="HisKA"/>
    <property type="match status" value="1"/>
</dbReference>
<dbReference type="Pfam" id="PF00672">
    <property type="entry name" value="HAMP"/>
    <property type="match status" value="1"/>
</dbReference>
<evidence type="ECO:0000256" key="11">
    <source>
        <dbReference type="ARBA" id="ARBA00022840"/>
    </source>
</evidence>
<dbReference type="Gene3D" id="1.10.287.130">
    <property type="match status" value="1"/>
</dbReference>